<evidence type="ECO:0000256" key="4">
    <source>
        <dbReference type="ARBA" id="ARBA00011995"/>
    </source>
</evidence>
<evidence type="ECO:0000256" key="3">
    <source>
        <dbReference type="ARBA" id="ARBA00009712"/>
    </source>
</evidence>
<dbReference type="NCBIfam" id="TIGR01267">
    <property type="entry name" value="Phe4hydrox_mono"/>
    <property type="match status" value="1"/>
</dbReference>
<dbReference type="GO" id="GO:0004505">
    <property type="term" value="F:phenylalanine 4-monooxygenase activity"/>
    <property type="evidence" value="ECO:0007669"/>
    <property type="project" value="UniProtKB-EC"/>
</dbReference>
<dbReference type="PANTHER" id="PTHR11473">
    <property type="entry name" value="AROMATIC AMINO ACID HYDROXYLASE"/>
    <property type="match status" value="1"/>
</dbReference>
<comment type="pathway">
    <text evidence="2">Amino-acid degradation; L-phenylalanine degradation; acetoacetate and fumarate from L-phenylalanine: step 1/6.</text>
</comment>
<evidence type="ECO:0000313" key="14">
    <source>
        <dbReference type="Proteomes" id="UP000541352"/>
    </source>
</evidence>
<evidence type="ECO:0000256" key="9">
    <source>
        <dbReference type="ARBA" id="ARBA00023232"/>
    </source>
</evidence>
<reference evidence="13 14" key="1">
    <citation type="submission" date="2020-08" db="EMBL/GenBank/DDBJ databases">
        <title>Genomic Encyclopedia of Type Strains, Phase IV (KMG-IV): sequencing the most valuable type-strain genomes for metagenomic binning, comparative biology and taxonomic classification.</title>
        <authorList>
            <person name="Goeker M."/>
        </authorList>
    </citation>
    <scope>NUCLEOTIDE SEQUENCE [LARGE SCALE GENOMIC DNA]</scope>
    <source>
        <strain evidence="13 14">DSM 17976</strain>
    </source>
</reference>
<keyword evidence="9" id="KW-0585">Phenylalanine catabolism</keyword>
<proteinExistence type="inferred from homology"/>
<dbReference type="InterPro" id="IPR036329">
    <property type="entry name" value="Aro-AA_hydroxylase_C_sf"/>
</dbReference>
<dbReference type="EMBL" id="JACIBY010000007">
    <property type="protein sequence ID" value="MBB3839510.1"/>
    <property type="molecule type" value="Genomic_DNA"/>
</dbReference>
<feature type="binding site" evidence="11">
    <location>
        <position position="116"/>
    </location>
    <ligand>
        <name>Fe cation</name>
        <dbReference type="ChEBI" id="CHEBI:24875"/>
    </ligand>
</feature>
<sequence>MQQDFNNYSPSDHQVWRTLFERQMEQLPLMASKTYLEGIKKVGFVADRIPNFETETNPRLRALTGWEVEPVTGLIPKRDFFELLANQKFPASTWLRTPEQLDYLEEPDMFHDTFGHVPLLAHQPFCDFMSELSKVALRWLDVPEAIEQIGSLYWYTVEFGLIEEENRLKIYGGGILSSIGESTYCLRADVPKIRFDVRELLAASYHIDRFQDHYFVINSFDELYRSVPDIEDVLTEMHFLV</sequence>
<dbReference type="InterPro" id="IPR036951">
    <property type="entry name" value="ArAA_hydroxylase_sf"/>
</dbReference>
<evidence type="ECO:0000313" key="13">
    <source>
        <dbReference type="EMBL" id="MBB3839510.1"/>
    </source>
</evidence>
<dbReference type="InterPro" id="IPR001273">
    <property type="entry name" value="ArAA_hydroxylase"/>
</dbReference>
<protein>
    <recommendedName>
        <fullName evidence="4">phenylalanine 4-monooxygenase</fullName>
        <ecNumber evidence="4">1.14.16.1</ecNumber>
    </recommendedName>
    <alternativeName>
        <fullName evidence="10">Phe-4-monooxygenase</fullName>
    </alternativeName>
</protein>
<evidence type="ECO:0000256" key="5">
    <source>
        <dbReference type="ARBA" id="ARBA00022723"/>
    </source>
</evidence>
<dbReference type="SUPFAM" id="SSF56534">
    <property type="entry name" value="Aromatic aminoacid monoxygenases, catalytic and oligomerization domains"/>
    <property type="match status" value="1"/>
</dbReference>
<organism evidence="13 14">
    <name type="scientific">Runella defluvii</name>
    <dbReference type="NCBI Taxonomy" id="370973"/>
    <lineage>
        <taxon>Bacteria</taxon>
        <taxon>Pseudomonadati</taxon>
        <taxon>Bacteroidota</taxon>
        <taxon>Cytophagia</taxon>
        <taxon>Cytophagales</taxon>
        <taxon>Spirosomataceae</taxon>
        <taxon>Runella</taxon>
    </lineage>
</organism>
<evidence type="ECO:0000259" key="12">
    <source>
        <dbReference type="PROSITE" id="PS51410"/>
    </source>
</evidence>
<dbReference type="InterPro" id="IPR019774">
    <property type="entry name" value="Aromatic-AA_hydroxylase_C"/>
</dbReference>
<dbReference type="NCBIfam" id="NF008877">
    <property type="entry name" value="PRK11913.1-2"/>
    <property type="match status" value="1"/>
</dbReference>
<feature type="binding site" evidence="11">
    <location>
        <position position="111"/>
    </location>
    <ligand>
        <name>Fe cation</name>
        <dbReference type="ChEBI" id="CHEBI:24875"/>
    </ligand>
</feature>
<evidence type="ECO:0000256" key="1">
    <source>
        <dbReference type="ARBA" id="ARBA00001954"/>
    </source>
</evidence>
<evidence type="ECO:0000256" key="8">
    <source>
        <dbReference type="ARBA" id="ARBA00023033"/>
    </source>
</evidence>
<name>A0A7W5ZLP1_9BACT</name>
<dbReference type="InterPro" id="IPR005960">
    <property type="entry name" value="Phe-4-hydroxylase_mono"/>
</dbReference>
<evidence type="ECO:0000256" key="7">
    <source>
        <dbReference type="ARBA" id="ARBA00023004"/>
    </source>
</evidence>
<keyword evidence="8" id="KW-0503">Monooxygenase</keyword>
<dbReference type="Proteomes" id="UP000541352">
    <property type="component" value="Unassembled WGS sequence"/>
</dbReference>
<keyword evidence="7 11" id="KW-0408">Iron</keyword>
<evidence type="ECO:0000256" key="11">
    <source>
        <dbReference type="PIRSR" id="PIRSR601273-2"/>
    </source>
</evidence>
<dbReference type="RefSeq" id="WP_183975860.1">
    <property type="nucleotide sequence ID" value="NZ_JACIBY010000007.1"/>
</dbReference>
<dbReference type="GO" id="GO:0005506">
    <property type="term" value="F:iron ion binding"/>
    <property type="evidence" value="ECO:0007669"/>
    <property type="project" value="InterPro"/>
</dbReference>
<evidence type="ECO:0000256" key="6">
    <source>
        <dbReference type="ARBA" id="ARBA00023002"/>
    </source>
</evidence>
<keyword evidence="5 11" id="KW-0479">Metal-binding</keyword>
<accession>A0A7W5ZLP1</accession>
<dbReference type="GO" id="GO:0006559">
    <property type="term" value="P:L-phenylalanine catabolic process"/>
    <property type="evidence" value="ECO:0007669"/>
    <property type="project" value="UniProtKB-KW"/>
</dbReference>
<dbReference type="Pfam" id="PF00351">
    <property type="entry name" value="Biopterin_H"/>
    <property type="match status" value="1"/>
</dbReference>
<comment type="caution">
    <text evidence="13">The sequence shown here is derived from an EMBL/GenBank/DDBJ whole genome shotgun (WGS) entry which is preliminary data.</text>
</comment>
<dbReference type="Gene3D" id="1.10.800.10">
    <property type="entry name" value="Aromatic amino acid hydroxylase"/>
    <property type="match status" value="1"/>
</dbReference>
<evidence type="ECO:0000256" key="10">
    <source>
        <dbReference type="ARBA" id="ARBA00029922"/>
    </source>
</evidence>
<feature type="domain" description="Biopterin-dependent aromatic amino acid hydroxylase family profile" evidence="12">
    <location>
        <begin position="1"/>
        <end position="241"/>
    </location>
</feature>
<dbReference type="PRINTS" id="PR00372">
    <property type="entry name" value="FYWHYDRXLASE"/>
</dbReference>
<keyword evidence="6 13" id="KW-0560">Oxidoreductase</keyword>
<dbReference type="EC" id="1.14.16.1" evidence="4"/>
<comment type="cofactor">
    <cofactor evidence="1 11">
        <name>Fe(2+)</name>
        <dbReference type="ChEBI" id="CHEBI:29033"/>
    </cofactor>
</comment>
<feature type="binding site" evidence="11">
    <location>
        <position position="158"/>
    </location>
    <ligand>
        <name>Fe cation</name>
        <dbReference type="ChEBI" id="CHEBI:24875"/>
    </ligand>
</feature>
<evidence type="ECO:0000256" key="2">
    <source>
        <dbReference type="ARBA" id="ARBA00005088"/>
    </source>
</evidence>
<keyword evidence="14" id="KW-1185">Reference proteome</keyword>
<dbReference type="PROSITE" id="PS51410">
    <property type="entry name" value="BH4_AAA_HYDROXYL_2"/>
    <property type="match status" value="1"/>
</dbReference>
<dbReference type="AlphaFoldDB" id="A0A7W5ZLP1"/>
<gene>
    <name evidence="13" type="ORF">FHS57_003519</name>
</gene>
<dbReference type="PANTHER" id="PTHR11473:SF24">
    <property type="entry name" value="PHENYLALANINE-4-HYDROXYLASE"/>
    <property type="match status" value="1"/>
</dbReference>
<comment type="similarity">
    <text evidence="3">Belongs to the biopterin-dependent aromatic amino acid hydroxylase family.</text>
</comment>